<reference evidence="1 2" key="1">
    <citation type="journal article" date="2017" name="G3 (Bethesda)">
        <title>The Physical Genome Mapping of Anopheles albimanus Corrected Scaffold Misassemblies and Identified Interarm Rearrangements in Genus Anopheles.</title>
        <authorList>
            <person name="Artemov G.N."/>
            <person name="Peery A.N."/>
            <person name="Jiang X."/>
            <person name="Tu Z."/>
            <person name="Stegniy V.N."/>
            <person name="Sharakhova M.V."/>
            <person name="Sharakhov I.V."/>
        </authorList>
    </citation>
    <scope>NUCLEOTIDE SEQUENCE [LARGE SCALE GENOMIC DNA]</scope>
    <source>
        <strain evidence="1 2">ALBI9_A</strain>
    </source>
</reference>
<dbReference type="VEuPathDB" id="VectorBase:AALB014830"/>
<dbReference type="AlphaFoldDB" id="A0A182FZ05"/>
<reference evidence="1" key="2">
    <citation type="submission" date="2022-08" db="UniProtKB">
        <authorList>
            <consortium name="EnsemblMetazoa"/>
        </authorList>
    </citation>
    <scope>IDENTIFICATION</scope>
    <source>
        <strain evidence="1">STECLA/ALBI9_A</strain>
    </source>
</reference>
<keyword evidence="2" id="KW-1185">Reference proteome</keyword>
<protein>
    <submittedName>
        <fullName evidence="1">Uncharacterized protein</fullName>
    </submittedName>
</protein>
<organism evidence="1 2">
    <name type="scientific">Anopheles albimanus</name>
    <name type="common">New world malaria mosquito</name>
    <dbReference type="NCBI Taxonomy" id="7167"/>
    <lineage>
        <taxon>Eukaryota</taxon>
        <taxon>Metazoa</taxon>
        <taxon>Ecdysozoa</taxon>
        <taxon>Arthropoda</taxon>
        <taxon>Hexapoda</taxon>
        <taxon>Insecta</taxon>
        <taxon>Pterygota</taxon>
        <taxon>Neoptera</taxon>
        <taxon>Endopterygota</taxon>
        <taxon>Diptera</taxon>
        <taxon>Nematocera</taxon>
        <taxon>Culicoidea</taxon>
        <taxon>Culicidae</taxon>
        <taxon>Anophelinae</taxon>
        <taxon>Anopheles</taxon>
    </lineage>
</organism>
<name>A0A182FZ05_ANOAL</name>
<proteinExistence type="predicted"/>
<evidence type="ECO:0000313" key="1">
    <source>
        <dbReference type="EnsemblMetazoa" id="AALB014830-PA"/>
    </source>
</evidence>
<evidence type="ECO:0000313" key="2">
    <source>
        <dbReference type="Proteomes" id="UP000069272"/>
    </source>
</evidence>
<dbReference type="EnsemblMetazoa" id="AALB014830-RA">
    <property type="protein sequence ID" value="AALB014830-PA"/>
    <property type="gene ID" value="AALB014830"/>
</dbReference>
<dbReference type="Proteomes" id="UP000069272">
    <property type="component" value="Chromosome 2R"/>
</dbReference>
<accession>A0A182FZ05</accession>
<sequence length="40" mass="4132">MARRTTKKSVSATKVKAALKATPTAAKPASQVWCGVSVNS</sequence>